<dbReference type="Pfam" id="PF01656">
    <property type="entry name" value="CbiA"/>
    <property type="match status" value="1"/>
</dbReference>
<dbReference type="GO" id="GO:0005829">
    <property type="term" value="C:cytosol"/>
    <property type="evidence" value="ECO:0007669"/>
    <property type="project" value="TreeGrafter"/>
</dbReference>
<dbReference type="SUPFAM" id="SSF52540">
    <property type="entry name" value="P-loop containing nucleoside triphosphate hydrolases"/>
    <property type="match status" value="1"/>
</dbReference>
<reference evidence="3" key="1">
    <citation type="submission" date="2020-12" db="EMBL/GenBank/DDBJ databases">
        <title>Genomic characterization of non-nitrogen-fixing Frankia strains.</title>
        <authorList>
            <person name="Carlos-Shanley C."/>
            <person name="Guerra T."/>
            <person name="Hahn D."/>
        </authorList>
    </citation>
    <scope>NUCLEOTIDE SEQUENCE</scope>
    <source>
        <strain evidence="3">CN6</strain>
    </source>
</reference>
<evidence type="ECO:0000259" key="2">
    <source>
        <dbReference type="Pfam" id="PF01656"/>
    </source>
</evidence>
<keyword evidence="4" id="KW-1185">Reference proteome</keyword>
<dbReference type="GO" id="GO:0051782">
    <property type="term" value="P:negative regulation of cell division"/>
    <property type="evidence" value="ECO:0007669"/>
    <property type="project" value="TreeGrafter"/>
</dbReference>
<dbReference type="AlphaFoldDB" id="A0A937RFN5"/>
<evidence type="ECO:0000313" key="3">
    <source>
        <dbReference type="EMBL" id="MBL7628120.1"/>
    </source>
</evidence>
<evidence type="ECO:0000313" key="4">
    <source>
        <dbReference type="Proteomes" id="UP000604475"/>
    </source>
</evidence>
<feature type="region of interest" description="Disordered" evidence="1">
    <location>
        <begin position="1"/>
        <end position="88"/>
    </location>
</feature>
<name>A0A937RFN5_9ACTN</name>
<dbReference type="InterPro" id="IPR050625">
    <property type="entry name" value="ParA/MinD_ATPase"/>
</dbReference>
<dbReference type="GO" id="GO:0009898">
    <property type="term" value="C:cytoplasmic side of plasma membrane"/>
    <property type="evidence" value="ECO:0007669"/>
    <property type="project" value="TreeGrafter"/>
</dbReference>
<proteinExistence type="predicted"/>
<dbReference type="GO" id="GO:0016887">
    <property type="term" value="F:ATP hydrolysis activity"/>
    <property type="evidence" value="ECO:0007669"/>
    <property type="project" value="TreeGrafter"/>
</dbReference>
<dbReference type="InterPro" id="IPR002586">
    <property type="entry name" value="CobQ/CobB/MinD/ParA_Nub-bd_dom"/>
</dbReference>
<dbReference type="GO" id="GO:0005524">
    <property type="term" value="F:ATP binding"/>
    <property type="evidence" value="ECO:0007669"/>
    <property type="project" value="TreeGrafter"/>
</dbReference>
<accession>A0A937RFN5</accession>
<dbReference type="PANTHER" id="PTHR43384">
    <property type="entry name" value="SEPTUM SITE-DETERMINING PROTEIN MIND HOMOLOG, CHLOROPLASTIC-RELATED"/>
    <property type="match status" value="1"/>
</dbReference>
<dbReference type="PANTHER" id="PTHR43384:SF14">
    <property type="entry name" value="ESX-1 SECRETION-ASSOCIATED PROTEIN ESPI"/>
    <property type="match status" value="1"/>
</dbReference>
<gene>
    <name evidence="3" type="ORF">I7412_13380</name>
</gene>
<sequence length="407" mass="43733">MFDVSSAPRPRTRPADNRGDGAPPYPPPPPSAPPPPPSAPRRRNTPAPDAAYPTDRGMPRTGMTDPEGLGRAAGGGRHGTNHPSSALYSDALLPPAQETAARGWRKVVYQVSGGAVNPGPSPDEARYNRLLGHIRTPLVDCHRIAVMSLKGGVGKTTTTIGLGSTLADLRDDRVVAIDANPDRGTLGTKVQLPSQYTVRDLLEDAPRLRRYVDIRQYMARSDSRLDVLASADDPEISEAFADSDYRSVDDLLQRYYSILLTDCGTGMLHSAMGGVLALADTLVIVTSSSADGGTSASATLDWLDAHGFAEQVRDAVAVISMFPQNGDGVDVDTLEAHFAARTRRVVRVPWDPHLATGGRINLHELKRETRRAYQELAAAVAEHFTAPELDSAGYPSAAPYRDDRLFS</sequence>
<dbReference type="Proteomes" id="UP000604475">
    <property type="component" value="Unassembled WGS sequence"/>
</dbReference>
<feature type="domain" description="CobQ/CobB/MinD/ParA nucleotide binding" evidence="2">
    <location>
        <begin position="144"/>
        <end position="220"/>
    </location>
</feature>
<organism evidence="3 4">
    <name type="scientific">Frankia nepalensis</name>
    <dbReference type="NCBI Taxonomy" id="1836974"/>
    <lineage>
        <taxon>Bacteria</taxon>
        <taxon>Bacillati</taxon>
        <taxon>Actinomycetota</taxon>
        <taxon>Actinomycetes</taxon>
        <taxon>Frankiales</taxon>
        <taxon>Frankiaceae</taxon>
        <taxon>Frankia</taxon>
    </lineage>
</organism>
<protein>
    <submittedName>
        <fullName evidence="3">MinD/ParA family protein</fullName>
    </submittedName>
</protein>
<dbReference type="Gene3D" id="3.40.50.300">
    <property type="entry name" value="P-loop containing nucleotide triphosphate hydrolases"/>
    <property type="match status" value="1"/>
</dbReference>
<feature type="compositionally biased region" description="Pro residues" evidence="1">
    <location>
        <begin position="23"/>
        <end position="39"/>
    </location>
</feature>
<comment type="caution">
    <text evidence="3">The sequence shown here is derived from an EMBL/GenBank/DDBJ whole genome shotgun (WGS) entry which is preliminary data.</text>
</comment>
<dbReference type="EMBL" id="JAEACQ010000172">
    <property type="protein sequence ID" value="MBL7628120.1"/>
    <property type="molecule type" value="Genomic_DNA"/>
</dbReference>
<evidence type="ECO:0000256" key="1">
    <source>
        <dbReference type="SAM" id="MobiDB-lite"/>
    </source>
</evidence>
<dbReference type="InterPro" id="IPR027417">
    <property type="entry name" value="P-loop_NTPase"/>
</dbReference>